<organism evidence="2 3">
    <name type="scientific">Aphanothece sacrum FPU1</name>
    <dbReference type="NCBI Taxonomy" id="1920663"/>
    <lineage>
        <taxon>Bacteria</taxon>
        <taxon>Bacillati</taxon>
        <taxon>Cyanobacteriota</taxon>
        <taxon>Cyanophyceae</taxon>
        <taxon>Oscillatoriophycideae</taxon>
        <taxon>Chroococcales</taxon>
        <taxon>Aphanothecaceae</taxon>
        <taxon>Aphanothece</taxon>
    </lineage>
</organism>
<keyword evidence="2" id="KW-0436">Ligase</keyword>
<dbReference type="Proteomes" id="UP000287247">
    <property type="component" value="Unassembled WGS sequence"/>
</dbReference>
<keyword evidence="2" id="KW-0030">Aminoacyl-tRNA synthetase</keyword>
<reference evidence="3" key="1">
    <citation type="submission" date="2017-05" db="EMBL/GenBank/DDBJ databases">
        <title>Physiological properties and genetic analysis related to exopolysaccharide production of fresh-water unicellular cyanobacterium Aphanothece sacrum, Suizenji Nori, that has been cultured as a food source in Japan.</title>
        <authorList>
            <person name="Kanesaki Y."/>
            <person name="Yoshikawa S."/>
            <person name="Ohki K."/>
        </authorList>
    </citation>
    <scope>NUCLEOTIDE SEQUENCE [LARGE SCALE GENOMIC DNA]</scope>
    <source>
        <strain evidence="3">FPU1</strain>
    </source>
</reference>
<proteinExistence type="predicted"/>
<gene>
    <name evidence="2" type="ORF">AsFPU1_2179</name>
</gene>
<dbReference type="RefSeq" id="WP_124970524.1">
    <property type="nucleotide sequence ID" value="NZ_BDQK01000013.1"/>
</dbReference>
<name>A0A401IHP9_APHSA</name>
<dbReference type="GO" id="GO:0004812">
    <property type="term" value="F:aminoacyl-tRNA ligase activity"/>
    <property type="evidence" value="ECO:0007669"/>
    <property type="project" value="UniProtKB-KW"/>
</dbReference>
<dbReference type="EMBL" id="BDQK01000013">
    <property type="protein sequence ID" value="GBF80774.1"/>
    <property type="molecule type" value="Genomic_DNA"/>
</dbReference>
<feature type="chain" id="PRO_5019267010" evidence="1">
    <location>
        <begin position="28"/>
        <end position="223"/>
    </location>
</feature>
<feature type="signal peptide" evidence="1">
    <location>
        <begin position="1"/>
        <end position="27"/>
    </location>
</feature>
<accession>A0A401IHP9</accession>
<evidence type="ECO:0000313" key="3">
    <source>
        <dbReference type="Proteomes" id="UP000287247"/>
    </source>
</evidence>
<comment type="caution">
    <text evidence="2">The sequence shown here is derived from an EMBL/GenBank/DDBJ whole genome shotgun (WGS) entry which is preliminary data.</text>
</comment>
<sequence length="223" mass="24168">MNRYIRLISTFSLGVALTLSLASKAPAAKLAPSIGSTSTGGNDDPNSFITIGFEFRALSNILIKSLGVYTQGDSQNPVRPSQIDVDVARPVGLWRVSDRSLLGQIIVQPGGNQCQNDFCFADLPTLVELKAGEDYRIGVYYADAKPGDKLQNTTLTNIDPKINLVVNRFFASNFSDQLKYPDQEVPNSFTTSANVIIITEVPESSAVGALFLLVLGGYLFKKQ</sequence>
<evidence type="ECO:0000313" key="2">
    <source>
        <dbReference type="EMBL" id="GBF80774.1"/>
    </source>
</evidence>
<dbReference type="AlphaFoldDB" id="A0A401IHP9"/>
<protein>
    <submittedName>
        <fullName evidence="2">Leucyl-tRNA synthetase</fullName>
    </submittedName>
</protein>
<keyword evidence="3" id="KW-1185">Reference proteome</keyword>
<evidence type="ECO:0000256" key="1">
    <source>
        <dbReference type="SAM" id="SignalP"/>
    </source>
</evidence>
<keyword evidence="1" id="KW-0732">Signal</keyword>